<dbReference type="AlphaFoldDB" id="A0A5C9A321"/>
<dbReference type="InterPro" id="IPR036291">
    <property type="entry name" value="NAD(P)-bd_dom_sf"/>
</dbReference>
<dbReference type="PANTHER" id="PTHR43205">
    <property type="entry name" value="PROSTAGLANDIN REDUCTASE"/>
    <property type="match status" value="1"/>
</dbReference>
<dbReference type="Gene3D" id="3.40.50.720">
    <property type="entry name" value="NAD(P)-binding Rossmann-like Domain"/>
    <property type="match status" value="1"/>
</dbReference>
<keyword evidence="4" id="KW-1185">Reference proteome</keyword>
<sequence>MKINKQWLLKSRPIDTLSVENFQWHEQAIPELKDGEVLVRHLYLSLDPTNRIWTNSWDSYLPPVKIGEVMRGIGIGVVEASRHSKFKPGDFVQGLLNWQTHMLTHGDQLARLNVAEGVPLTTYHGLLGMIGMTAYFGLMDIGQPKPGETLVVSAAAGAVGSLVGQIGKLEGCRVVGIAGSDDKCRWLVDELGFDAAINYKTGDLEQQLEAQCPEGIDIYFDNVGGDILNIMLAHLNIGARIPLCGMISTYNDKELRPGPSNIGALLMKRALIKGFIVSDYFDRAKEAGEYLLNAYKNDQLKFRLEMHDGLENAPHVFGKLFDGSNTGKLVLKVDPDWREA</sequence>
<dbReference type="InterPro" id="IPR020843">
    <property type="entry name" value="ER"/>
</dbReference>
<dbReference type="InterPro" id="IPR045010">
    <property type="entry name" value="MDR_fam"/>
</dbReference>
<dbReference type="InterPro" id="IPR013149">
    <property type="entry name" value="ADH-like_C"/>
</dbReference>
<comment type="caution">
    <text evidence="3">The sequence shown here is derived from an EMBL/GenBank/DDBJ whole genome shotgun (WGS) entry which is preliminary data.</text>
</comment>
<dbReference type="CDD" id="cd05288">
    <property type="entry name" value="PGDH"/>
    <property type="match status" value="1"/>
</dbReference>
<evidence type="ECO:0000256" key="1">
    <source>
        <dbReference type="ARBA" id="ARBA00023002"/>
    </source>
</evidence>
<dbReference type="InterPro" id="IPR011032">
    <property type="entry name" value="GroES-like_sf"/>
</dbReference>
<evidence type="ECO:0000313" key="3">
    <source>
        <dbReference type="EMBL" id="TXS95273.1"/>
    </source>
</evidence>
<name>A0A5C9A321_9GAMM</name>
<dbReference type="SMART" id="SM00829">
    <property type="entry name" value="PKS_ER"/>
    <property type="match status" value="1"/>
</dbReference>
<dbReference type="PANTHER" id="PTHR43205:SF7">
    <property type="entry name" value="PROSTAGLANDIN REDUCTASE 1"/>
    <property type="match status" value="1"/>
</dbReference>
<gene>
    <name evidence="3" type="ORF">FV139_05085</name>
</gene>
<dbReference type="RefSeq" id="WP_148067184.1">
    <property type="nucleotide sequence ID" value="NZ_VRZA01000002.1"/>
</dbReference>
<proteinExistence type="predicted"/>
<dbReference type="InterPro" id="IPR041694">
    <property type="entry name" value="ADH_N_2"/>
</dbReference>
<accession>A0A5C9A321</accession>
<keyword evidence="1" id="KW-0560">Oxidoreductase</keyword>
<evidence type="ECO:0000259" key="2">
    <source>
        <dbReference type="SMART" id="SM00829"/>
    </source>
</evidence>
<dbReference type="EMBL" id="VRZA01000002">
    <property type="protein sequence ID" value="TXS95273.1"/>
    <property type="molecule type" value="Genomic_DNA"/>
</dbReference>
<protein>
    <submittedName>
        <fullName evidence="3">NADP-dependent oxidoreductase</fullName>
    </submittedName>
</protein>
<organism evidence="3 4">
    <name type="scientific">Parahaliea maris</name>
    <dbReference type="NCBI Taxonomy" id="2716870"/>
    <lineage>
        <taxon>Bacteria</taxon>
        <taxon>Pseudomonadati</taxon>
        <taxon>Pseudomonadota</taxon>
        <taxon>Gammaproteobacteria</taxon>
        <taxon>Cellvibrionales</taxon>
        <taxon>Halieaceae</taxon>
        <taxon>Parahaliea</taxon>
    </lineage>
</organism>
<evidence type="ECO:0000313" key="4">
    <source>
        <dbReference type="Proteomes" id="UP000321039"/>
    </source>
</evidence>
<dbReference type="SUPFAM" id="SSF51735">
    <property type="entry name" value="NAD(P)-binding Rossmann-fold domains"/>
    <property type="match status" value="1"/>
</dbReference>
<dbReference type="Pfam" id="PF16884">
    <property type="entry name" value="ADH_N_2"/>
    <property type="match status" value="1"/>
</dbReference>
<dbReference type="FunFam" id="3.40.50.720:FF:000121">
    <property type="entry name" value="Prostaglandin reductase 2"/>
    <property type="match status" value="1"/>
</dbReference>
<dbReference type="Gene3D" id="3.90.180.10">
    <property type="entry name" value="Medium-chain alcohol dehydrogenases, catalytic domain"/>
    <property type="match status" value="1"/>
</dbReference>
<dbReference type="GO" id="GO:0016628">
    <property type="term" value="F:oxidoreductase activity, acting on the CH-CH group of donors, NAD or NADP as acceptor"/>
    <property type="evidence" value="ECO:0007669"/>
    <property type="project" value="InterPro"/>
</dbReference>
<dbReference type="Pfam" id="PF00107">
    <property type="entry name" value="ADH_zinc_N"/>
    <property type="match status" value="1"/>
</dbReference>
<reference evidence="3 4" key="1">
    <citation type="submission" date="2019-08" db="EMBL/GenBank/DDBJ databases">
        <title>Parahaliea maris sp. nov., isolated from the surface seawater.</title>
        <authorList>
            <person name="Liu Y."/>
        </authorList>
    </citation>
    <scope>NUCLEOTIDE SEQUENCE [LARGE SCALE GENOMIC DNA]</scope>
    <source>
        <strain evidence="3 4">HSLHS9</strain>
    </source>
</reference>
<dbReference type="Proteomes" id="UP000321039">
    <property type="component" value="Unassembled WGS sequence"/>
</dbReference>
<dbReference type="SUPFAM" id="SSF50129">
    <property type="entry name" value="GroES-like"/>
    <property type="match status" value="1"/>
</dbReference>
<feature type="domain" description="Enoyl reductase (ER)" evidence="2">
    <location>
        <begin position="18"/>
        <end position="331"/>
    </location>
</feature>